<feature type="binding site" description="in inhibited form" evidence="13">
    <location>
        <position position="120"/>
    </location>
    <ligand>
        <name>Zn(2+)</name>
        <dbReference type="ChEBI" id="CHEBI:29105"/>
        <label>2</label>
        <note>catalytic</note>
    </ligand>
</feature>
<feature type="active site" evidence="12">
    <location>
        <position position="284"/>
    </location>
</feature>
<evidence type="ECO:0000256" key="16">
    <source>
        <dbReference type="SAM" id="Phobius"/>
    </source>
</evidence>
<feature type="signal peptide" evidence="17">
    <location>
        <begin position="1"/>
        <end position="20"/>
    </location>
</feature>
<evidence type="ECO:0000256" key="5">
    <source>
        <dbReference type="ARBA" id="ARBA00022723"/>
    </source>
</evidence>
<dbReference type="AlphaFoldDB" id="A0A6D2HFI4"/>
<dbReference type="CDD" id="cd04278">
    <property type="entry name" value="ZnMc_MMP"/>
    <property type="match status" value="1"/>
</dbReference>
<keyword evidence="20" id="KW-1185">Reference proteome</keyword>
<dbReference type="PROSITE" id="PS00546">
    <property type="entry name" value="CYSTEINE_SWITCH"/>
    <property type="match status" value="1"/>
</dbReference>
<dbReference type="GO" id="GO:0030574">
    <property type="term" value="P:collagen catabolic process"/>
    <property type="evidence" value="ECO:0007669"/>
    <property type="project" value="TreeGrafter"/>
</dbReference>
<keyword evidence="7" id="KW-0378">Hydrolase</keyword>
<evidence type="ECO:0000256" key="11">
    <source>
        <dbReference type="ARBA" id="ARBA00023180"/>
    </source>
</evidence>
<feature type="binding site" evidence="13">
    <location>
        <position position="229"/>
    </location>
    <ligand>
        <name>Zn(2+)</name>
        <dbReference type="ChEBI" id="CHEBI:29105"/>
        <label>1</label>
    </ligand>
</feature>
<dbReference type="GO" id="GO:0030198">
    <property type="term" value="P:extracellular matrix organization"/>
    <property type="evidence" value="ECO:0007669"/>
    <property type="project" value="TreeGrafter"/>
</dbReference>
<feature type="binding site" evidence="13">
    <location>
        <position position="293"/>
    </location>
    <ligand>
        <name>Zn(2+)</name>
        <dbReference type="ChEBI" id="CHEBI:29105"/>
        <label>2</label>
        <note>catalytic</note>
    </ligand>
</feature>
<evidence type="ECO:0000259" key="18">
    <source>
        <dbReference type="SMART" id="SM00235"/>
    </source>
</evidence>
<feature type="binding site" evidence="13">
    <location>
        <position position="287"/>
    </location>
    <ligand>
        <name>Zn(2+)</name>
        <dbReference type="ChEBI" id="CHEBI:29105"/>
        <label>2</label>
        <note>catalytic</note>
    </ligand>
</feature>
<evidence type="ECO:0000256" key="15">
    <source>
        <dbReference type="SAM" id="MobiDB-lite"/>
    </source>
</evidence>
<dbReference type="OrthoDB" id="406838at2759"/>
<comment type="caution">
    <text evidence="19">The sequence shown here is derived from an EMBL/GenBank/DDBJ whole genome shotgun (WGS) entry which is preliminary data.</text>
</comment>
<feature type="binding site" evidence="13">
    <location>
        <position position="257"/>
    </location>
    <ligand>
        <name>Ca(2+)</name>
        <dbReference type="ChEBI" id="CHEBI:29108"/>
        <label>1</label>
    </ligand>
</feature>
<feature type="binding site" evidence="13">
    <location>
        <position position="257"/>
    </location>
    <ligand>
        <name>Ca(2+)</name>
        <dbReference type="ChEBI" id="CHEBI:29108"/>
        <label>3</label>
    </ligand>
</feature>
<accession>A0A6D2HFI4</accession>
<dbReference type="GO" id="GO:0031012">
    <property type="term" value="C:extracellular matrix"/>
    <property type="evidence" value="ECO:0007669"/>
    <property type="project" value="InterPro"/>
</dbReference>
<dbReference type="PANTHER" id="PTHR10201:SF247">
    <property type="entry name" value="METALLOENDOPROTEINASE 2-MMP"/>
    <property type="match status" value="1"/>
</dbReference>
<dbReference type="EMBL" id="CACVBM020000110">
    <property type="protein sequence ID" value="CAA7014376.1"/>
    <property type="molecule type" value="Genomic_DNA"/>
</dbReference>
<evidence type="ECO:0000256" key="17">
    <source>
        <dbReference type="SAM" id="SignalP"/>
    </source>
</evidence>
<keyword evidence="4" id="KW-0645">Protease</keyword>
<evidence type="ECO:0000256" key="4">
    <source>
        <dbReference type="ARBA" id="ARBA00022670"/>
    </source>
</evidence>
<feature type="region of interest" description="Disordered" evidence="15">
    <location>
        <begin position="330"/>
        <end position="359"/>
    </location>
</feature>
<feature type="short sequence motif" description="Cysteine switch" evidence="14">
    <location>
        <begin position="118"/>
        <end position="125"/>
    </location>
</feature>
<dbReference type="FunFam" id="3.40.390.10:FF:000018">
    <property type="entry name" value="Metalloendoproteinase 1"/>
    <property type="match status" value="1"/>
</dbReference>
<dbReference type="SMART" id="SM00235">
    <property type="entry name" value="ZnMc"/>
    <property type="match status" value="1"/>
</dbReference>
<dbReference type="GO" id="GO:0008270">
    <property type="term" value="F:zinc ion binding"/>
    <property type="evidence" value="ECO:0007669"/>
    <property type="project" value="InterPro"/>
</dbReference>
<evidence type="ECO:0000313" key="20">
    <source>
        <dbReference type="Proteomes" id="UP000467841"/>
    </source>
</evidence>
<feature type="binding site" evidence="13">
    <location>
        <position position="283"/>
    </location>
    <ligand>
        <name>Zn(2+)</name>
        <dbReference type="ChEBI" id="CHEBI:29105"/>
        <label>2</label>
        <note>catalytic</note>
    </ligand>
</feature>
<reference evidence="19" key="1">
    <citation type="submission" date="2020-01" db="EMBL/GenBank/DDBJ databases">
        <authorList>
            <person name="Mishra B."/>
        </authorList>
    </citation>
    <scope>NUCLEOTIDE SEQUENCE [LARGE SCALE GENOMIC DNA]</scope>
</reference>
<dbReference type="GO" id="GO:0098552">
    <property type="term" value="C:side of membrane"/>
    <property type="evidence" value="ECO:0007669"/>
    <property type="project" value="UniProtKB-KW"/>
</dbReference>
<organism evidence="19 20">
    <name type="scientific">Microthlaspi erraticum</name>
    <dbReference type="NCBI Taxonomy" id="1685480"/>
    <lineage>
        <taxon>Eukaryota</taxon>
        <taxon>Viridiplantae</taxon>
        <taxon>Streptophyta</taxon>
        <taxon>Embryophyta</taxon>
        <taxon>Tracheophyta</taxon>
        <taxon>Spermatophyta</taxon>
        <taxon>Magnoliopsida</taxon>
        <taxon>eudicotyledons</taxon>
        <taxon>Gunneridae</taxon>
        <taxon>Pentapetalae</taxon>
        <taxon>rosids</taxon>
        <taxon>malvids</taxon>
        <taxon>Brassicales</taxon>
        <taxon>Brassicaceae</taxon>
        <taxon>Coluteocarpeae</taxon>
        <taxon>Microthlaspi</taxon>
    </lineage>
</organism>
<keyword evidence="8 13" id="KW-0862">Zinc</keyword>
<feature type="binding site" evidence="13">
    <location>
        <position position="252"/>
    </location>
    <ligand>
        <name>Zn(2+)</name>
        <dbReference type="ChEBI" id="CHEBI:29105"/>
        <label>1</label>
    </ligand>
</feature>
<comment type="similarity">
    <text evidence="2">Belongs to the peptidase M10A family. Matrix metalloproteinases (MMPs) subfamily.</text>
</comment>
<keyword evidence="10" id="KW-0865">Zymogen</keyword>
<feature type="binding site" evidence="13">
    <location>
        <position position="254"/>
    </location>
    <ligand>
        <name>Ca(2+)</name>
        <dbReference type="ChEBI" id="CHEBI:29108"/>
        <label>3</label>
    </ligand>
</feature>
<dbReference type="GO" id="GO:0005886">
    <property type="term" value="C:plasma membrane"/>
    <property type="evidence" value="ECO:0007669"/>
    <property type="project" value="UniProtKB-SubCell"/>
</dbReference>
<dbReference type="InterPro" id="IPR033739">
    <property type="entry name" value="M10A_MMP"/>
</dbReference>
<feature type="binding site" evidence="13">
    <location>
        <position position="234"/>
    </location>
    <ligand>
        <name>Ca(2+)</name>
        <dbReference type="ChEBI" id="CHEBI:29108"/>
        <label>3</label>
    </ligand>
</feature>
<evidence type="ECO:0000256" key="14">
    <source>
        <dbReference type="PIRSR" id="PIRSR621190-5"/>
    </source>
</evidence>
<keyword evidence="16" id="KW-0472">Membrane</keyword>
<keyword evidence="5 13" id="KW-0479">Metal-binding</keyword>
<evidence type="ECO:0000256" key="7">
    <source>
        <dbReference type="ARBA" id="ARBA00022801"/>
    </source>
</evidence>
<dbReference type="InterPro" id="IPR024079">
    <property type="entry name" value="MetalloPept_cat_dom_sf"/>
</dbReference>
<evidence type="ECO:0000256" key="1">
    <source>
        <dbReference type="ARBA" id="ARBA00004471"/>
    </source>
</evidence>
<keyword evidence="6 17" id="KW-0732">Signal</keyword>
<feature type="chain" id="PRO_5025333134" description="Peptidase metallopeptidase domain-containing protein" evidence="17">
    <location>
        <begin position="21"/>
        <end position="389"/>
    </location>
</feature>
<evidence type="ECO:0000256" key="10">
    <source>
        <dbReference type="ARBA" id="ARBA00023145"/>
    </source>
</evidence>
<keyword evidence="3" id="KW-0449">Lipoprotein</keyword>
<dbReference type="Pfam" id="PF00413">
    <property type="entry name" value="Peptidase_M10"/>
    <property type="match status" value="1"/>
</dbReference>
<proteinExistence type="inferred from homology"/>
<comment type="cofactor">
    <cofactor evidence="13">
        <name>Zn(2+)</name>
        <dbReference type="ChEBI" id="CHEBI:29105"/>
    </cofactor>
    <text evidence="13">Binds 2 Zn(2+) ions per subunit.</text>
</comment>
<evidence type="ECO:0000313" key="19">
    <source>
        <dbReference type="EMBL" id="CAA7014376.1"/>
    </source>
</evidence>
<dbReference type="Pfam" id="PF01471">
    <property type="entry name" value="PG_binding_1"/>
    <property type="match status" value="1"/>
</dbReference>
<feature type="binding site" evidence="13">
    <location>
        <position position="235"/>
    </location>
    <ligand>
        <name>Ca(2+)</name>
        <dbReference type="ChEBI" id="CHEBI:29108"/>
        <label>3</label>
    </ligand>
</feature>
<keyword evidence="3" id="KW-0336">GPI-anchor</keyword>
<dbReference type="SUPFAM" id="SSF55486">
    <property type="entry name" value="Metalloproteases ('zincins'), catalytic domain"/>
    <property type="match status" value="1"/>
</dbReference>
<evidence type="ECO:0000256" key="3">
    <source>
        <dbReference type="ARBA" id="ARBA00022622"/>
    </source>
</evidence>
<feature type="transmembrane region" description="Helical" evidence="16">
    <location>
        <begin position="371"/>
        <end position="388"/>
    </location>
</feature>
<keyword evidence="9" id="KW-0482">Metalloprotease</keyword>
<evidence type="ECO:0000256" key="12">
    <source>
        <dbReference type="PIRSR" id="PIRSR621190-1"/>
    </source>
</evidence>
<dbReference type="Gene3D" id="3.40.390.10">
    <property type="entry name" value="Collagenase (Catalytic Domain)"/>
    <property type="match status" value="1"/>
</dbReference>
<dbReference type="PRINTS" id="PR00138">
    <property type="entry name" value="MATRIXIN"/>
</dbReference>
<feature type="binding site" evidence="13">
    <location>
        <position position="301"/>
    </location>
    <ligand>
        <name>Zn(2+)</name>
        <dbReference type="ChEBI" id="CHEBI:29105"/>
        <label>2</label>
        <note>catalytic</note>
    </ligand>
</feature>
<comment type="subcellular location">
    <subcellularLocation>
        <location evidence="1">Cell membrane</location>
        <topology evidence="1">Lipid-anchor</topology>
        <topology evidence="1">GPI-anchor</topology>
        <orientation evidence="1">Extracellular side</orientation>
    </subcellularLocation>
</comment>
<keyword evidence="11" id="KW-0325">Glycoprotein</keyword>
<feature type="binding site" evidence="13">
    <location>
        <position position="242"/>
    </location>
    <ligand>
        <name>Zn(2+)</name>
        <dbReference type="ChEBI" id="CHEBI:29105"/>
        <label>1</label>
    </ligand>
</feature>
<dbReference type="InterPro" id="IPR006026">
    <property type="entry name" value="Peptidase_Metallo"/>
</dbReference>
<dbReference type="InterPro" id="IPR021158">
    <property type="entry name" value="Pept_M10A_Zn_BS"/>
</dbReference>
<protein>
    <recommendedName>
        <fullName evidence="18">Peptidase metallopeptidase domain-containing protein</fullName>
    </recommendedName>
</protein>
<keyword evidence="13" id="KW-0106">Calcium</keyword>
<evidence type="ECO:0000256" key="6">
    <source>
        <dbReference type="ARBA" id="ARBA00022729"/>
    </source>
</evidence>
<dbReference type="InterPro" id="IPR002477">
    <property type="entry name" value="Peptidoglycan-bd-like"/>
</dbReference>
<evidence type="ECO:0000256" key="9">
    <source>
        <dbReference type="ARBA" id="ARBA00023049"/>
    </source>
</evidence>
<name>A0A6D2HFI4_9BRAS</name>
<feature type="binding site" evidence="13">
    <location>
        <position position="227"/>
    </location>
    <ligand>
        <name>Zn(2+)</name>
        <dbReference type="ChEBI" id="CHEBI:29105"/>
        <label>1</label>
    </ligand>
</feature>
<evidence type="ECO:0000256" key="8">
    <source>
        <dbReference type="ARBA" id="ARBA00022833"/>
    </source>
</evidence>
<dbReference type="InterPro" id="IPR001818">
    <property type="entry name" value="Pept_M10_metallopeptidase"/>
</dbReference>
<feature type="domain" description="Peptidase metallopeptidase" evidence="18">
    <location>
        <begin position="163"/>
        <end position="328"/>
    </location>
</feature>
<feature type="compositionally biased region" description="Low complexity" evidence="15">
    <location>
        <begin position="335"/>
        <end position="346"/>
    </location>
</feature>
<evidence type="ECO:0000256" key="13">
    <source>
        <dbReference type="PIRSR" id="PIRSR621190-2"/>
    </source>
</evidence>
<dbReference type="InterPro" id="IPR021190">
    <property type="entry name" value="Pept_M10A"/>
</dbReference>
<evidence type="ECO:0000256" key="2">
    <source>
        <dbReference type="ARBA" id="ARBA00009614"/>
    </source>
</evidence>
<comment type="cofactor">
    <cofactor evidence="13">
        <name>Ca(2+)</name>
        <dbReference type="ChEBI" id="CHEBI:29108"/>
    </cofactor>
    <text evidence="13">Can bind about 5 Ca(2+) ions per subunit.</text>
</comment>
<dbReference type="InterPro" id="IPR036365">
    <property type="entry name" value="PGBD-like_sf"/>
</dbReference>
<feature type="binding site" evidence="13">
    <location>
        <position position="217"/>
    </location>
    <ligand>
        <name>Ca(2+)</name>
        <dbReference type="ChEBI" id="CHEBI:29108"/>
        <label>2</label>
    </ligand>
</feature>
<dbReference type="GO" id="GO:0004222">
    <property type="term" value="F:metalloendopeptidase activity"/>
    <property type="evidence" value="ECO:0007669"/>
    <property type="project" value="InterPro"/>
</dbReference>
<dbReference type="Proteomes" id="UP000467841">
    <property type="component" value="Unassembled WGS sequence"/>
</dbReference>
<keyword evidence="16" id="KW-1133">Transmembrane helix</keyword>
<dbReference type="SUPFAM" id="SSF47090">
    <property type="entry name" value="PGBD-like"/>
    <property type="match status" value="1"/>
</dbReference>
<dbReference type="GO" id="GO:0006508">
    <property type="term" value="P:proteolysis"/>
    <property type="evidence" value="ECO:0007669"/>
    <property type="project" value="UniProtKB-KW"/>
</dbReference>
<gene>
    <name evidence="19" type="ORF">MERR_LOCUS1610</name>
</gene>
<dbReference type="PANTHER" id="PTHR10201">
    <property type="entry name" value="MATRIX METALLOPROTEINASE"/>
    <property type="match status" value="1"/>
</dbReference>
<sequence>MRFCVFGFLSLILIVSPVSAWFFPNSTAIPPSLRNTTRVFWDAFSNFTGCHHGQNVDGLNRIKKYFQRFGYIPETFSTNFTDDFDDVLKAAVELYQKNFGLNVTGELDALTIRHIVIPRCGNPDVVNGTSLMHGGRRKTFEVNFSPRHGVRLHAVKRYTLFPGEPRWPRDRRDLTYAFDPSNPLTDEVKGVFARAFGRWSDVTALNFTRVESFSTSDITIGFYTGDHGDGEPFDGVLGTLAHAFSPPSGKFHLDADENWVVSGDLDSFLSVTAAVDLESVAVHEIGHLLGLGHSSVEESIMYPTITTGRRKVDLTNDDVEGIQYLYGANPNFNGTSPPSTTTTTTTRQRDTTTGGFGPFGAAGRIDGSSRLTIFSLLLSTVGFFLWFLP</sequence>
<keyword evidence="16" id="KW-0812">Transmembrane</keyword>